<evidence type="ECO:0000313" key="16">
    <source>
        <dbReference type="EnsemblMetazoa" id="AAEL019603-PC"/>
    </source>
</evidence>
<evidence type="ECO:0000256" key="15">
    <source>
        <dbReference type="RuleBase" id="RU000461"/>
    </source>
</evidence>
<evidence type="ECO:0000256" key="5">
    <source>
        <dbReference type="ARBA" id="ARBA00010617"/>
    </source>
</evidence>
<dbReference type="InterPro" id="IPR001128">
    <property type="entry name" value="Cyt_P450"/>
</dbReference>
<dbReference type="InterPro" id="IPR050476">
    <property type="entry name" value="Insect_CytP450_Detox"/>
</dbReference>
<name>A0A6R5I529_AEDAE</name>
<evidence type="ECO:0000256" key="8">
    <source>
        <dbReference type="ARBA" id="ARBA00022824"/>
    </source>
</evidence>
<dbReference type="FunFam" id="1.10.630.10:FF:000042">
    <property type="entry name" value="Cytochrome P450"/>
    <property type="match status" value="1"/>
</dbReference>
<dbReference type="InterPro" id="IPR017972">
    <property type="entry name" value="Cyt_P450_CS"/>
</dbReference>
<dbReference type="SUPFAM" id="SSF48264">
    <property type="entry name" value="Cytochrome P450"/>
    <property type="match status" value="1"/>
</dbReference>
<dbReference type="AlphaFoldDB" id="A0A6R5I529"/>
<keyword evidence="8" id="KW-0256">Endoplasmic reticulum</keyword>
<evidence type="ECO:0000256" key="10">
    <source>
        <dbReference type="ARBA" id="ARBA00023002"/>
    </source>
</evidence>
<evidence type="ECO:0000256" key="13">
    <source>
        <dbReference type="ARBA" id="ARBA00023136"/>
    </source>
</evidence>
<evidence type="ECO:0000256" key="6">
    <source>
        <dbReference type="ARBA" id="ARBA00022617"/>
    </source>
</evidence>
<dbReference type="EnsemblMetazoa" id="AAEL019603-RC">
    <property type="protein sequence ID" value="AAEL019603-PC"/>
    <property type="gene ID" value="AAEL019603"/>
</dbReference>
<keyword evidence="13" id="KW-0472">Membrane</keyword>
<comment type="function">
    <text evidence="2">May be involved in the metabolism of insect hormones and in the breakdown of synthetic insecticides.</text>
</comment>
<keyword evidence="10 15" id="KW-0560">Oxidoreductase</keyword>
<dbReference type="InParanoid" id="A0A6R5I529"/>
<dbReference type="GO" id="GO:0016705">
    <property type="term" value="F:oxidoreductase activity, acting on paired donors, with incorporation or reduction of molecular oxygen"/>
    <property type="evidence" value="ECO:0007669"/>
    <property type="project" value="InterPro"/>
</dbReference>
<evidence type="ECO:0000256" key="9">
    <source>
        <dbReference type="ARBA" id="ARBA00022848"/>
    </source>
</evidence>
<dbReference type="PRINTS" id="PR00385">
    <property type="entry name" value="P450"/>
</dbReference>
<protein>
    <recommendedName>
        <fullName evidence="18">Cytochrome P450</fullName>
    </recommendedName>
</protein>
<reference evidence="16 17" key="1">
    <citation type="submission" date="2017-06" db="EMBL/GenBank/DDBJ databases">
        <title>Aedes aegypti genome working group (AGWG) sequencing and assembly.</title>
        <authorList>
            <consortium name="Aedes aegypti Genome Working Group (AGWG)"/>
            <person name="Matthews B.J."/>
        </authorList>
    </citation>
    <scope>NUCLEOTIDE SEQUENCE [LARGE SCALE GENOMIC DNA]</scope>
    <source>
        <strain evidence="16 17">LVP_AGWG</strain>
    </source>
</reference>
<dbReference type="PANTHER" id="PTHR24292">
    <property type="entry name" value="CYTOCHROME P450"/>
    <property type="match status" value="1"/>
</dbReference>
<keyword evidence="6 14" id="KW-0349">Heme</keyword>
<keyword evidence="9" id="KW-0492">Microsome</keyword>
<dbReference type="PRINTS" id="PR00463">
    <property type="entry name" value="EP450I"/>
</dbReference>
<evidence type="ECO:0000256" key="11">
    <source>
        <dbReference type="ARBA" id="ARBA00023004"/>
    </source>
</evidence>
<organism evidence="16 17">
    <name type="scientific">Aedes aegypti</name>
    <name type="common">Yellowfever mosquito</name>
    <name type="synonym">Culex aegypti</name>
    <dbReference type="NCBI Taxonomy" id="7159"/>
    <lineage>
        <taxon>Eukaryota</taxon>
        <taxon>Metazoa</taxon>
        <taxon>Ecdysozoa</taxon>
        <taxon>Arthropoda</taxon>
        <taxon>Hexapoda</taxon>
        <taxon>Insecta</taxon>
        <taxon>Pterygota</taxon>
        <taxon>Neoptera</taxon>
        <taxon>Endopterygota</taxon>
        <taxon>Diptera</taxon>
        <taxon>Nematocera</taxon>
        <taxon>Culicoidea</taxon>
        <taxon>Culicidae</taxon>
        <taxon>Culicinae</taxon>
        <taxon>Aedini</taxon>
        <taxon>Aedes</taxon>
        <taxon>Stegomyia</taxon>
    </lineage>
</organism>
<comment type="cofactor">
    <cofactor evidence="1 14">
        <name>heme</name>
        <dbReference type="ChEBI" id="CHEBI:30413"/>
    </cofactor>
</comment>
<dbReference type="PROSITE" id="PS00086">
    <property type="entry name" value="CYTOCHROME_P450"/>
    <property type="match status" value="1"/>
</dbReference>
<keyword evidence="11 14" id="KW-0408">Iron</keyword>
<dbReference type="GO" id="GO:0005506">
    <property type="term" value="F:iron ion binding"/>
    <property type="evidence" value="ECO:0007669"/>
    <property type="project" value="InterPro"/>
</dbReference>
<keyword evidence="7 14" id="KW-0479">Metal-binding</keyword>
<dbReference type="FunCoup" id="A0A6R5I529">
    <property type="interactions" value="57"/>
</dbReference>
<dbReference type="CDD" id="cd11056">
    <property type="entry name" value="CYP6-like"/>
    <property type="match status" value="1"/>
</dbReference>
<dbReference type="Proteomes" id="UP000008820">
    <property type="component" value="Chromosome 2"/>
</dbReference>
<dbReference type="Gene3D" id="1.10.630.10">
    <property type="entry name" value="Cytochrome P450"/>
    <property type="match status" value="1"/>
</dbReference>
<keyword evidence="17" id="KW-1185">Reference proteome</keyword>
<evidence type="ECO:0000256" key="3">
    <source>
        <dbReference type="ARBA" id="ARBA00004174"/>
    </source>
</evidence>
<dbReference type="InterPro" id="IPR002401">
    <property type="entry name" value="Cyt_P450_E_grp-I"/>
</dbReference>
<sequence>MRWTFQRFPFFIHQTKKVPLYVYGTIHKRVPDISSLSQVFGANQIAATMEVNLLLLLIIVGILGVIYRQVKKHYDYFHDKPIPSMATVPLLGSTGPLMTKRCTFNDFIQTIYNKYPSAKIFGLFDMTTKMFVLRDPEVIKKITVKDFEYFVDRRPLFGANKEDDGNENILFNKTLVGMVDQRWRDMRAILSPAFTGSKMRAMFELIEQYCTQMVPILKEQSAESGYVDYEMKDFFSRVANDIIATCAFGLQVESLKSRDNEFYTMGKQMMNFNRFIVLLRVMGLRFFPSLMIKMGVDIVDREQNQYFSKIIKEAVRARETHGIVRPDMIHLLMQARKGTLKHQQETTESTAGFATVEESDVGKSVVSKTMSEPEFIAQCLIFFLAGFDTVSTGMLFMAYELALNPDIQQKLYEEIAQTNKELGGKPATYDTLQKMKYMDMVVSESLRMWPVAAFDRKCGRDYVLDDGAGLKFTIDAGTCIWVPVYGIHRDPKYYPNPDKFEPERFSDENRGKIDMTMYMPFGMGPRNCIGSRFALMEIKAIMYALLLNFSIERNEKTQVPLKLVKGFVGLQVENGLHLRFKKRK</sequence>
<accession>A0A6R5I529</accession>
<gene>
    <name evidence="16" type="primary">5571141</name>
</gene>
<dbReference type="GO" id="GO:0004497">
    <property type="term" value="F:monooxygenase activity"/>
    <property type="evidence" value="ECO:0007669"/>
    <property type="project" value="UniProtKB-KW"/>
</dbReference>
<evidence type="ECO:0000256" key="1">
    <source>
        <dbReference type="ARBA" id="ARBA00001971"/>
    </source>
</evidence>
<dbReference type="GO" id="GO:0020037">
    <property type="term" value="F:heme binding"/>
    <property type="evidence" value="ECO:0007669"/>
    <property type="project" value="InterPro"/>
</dbReference>
<comment type="similarity">
    <text evidence="5 15">Belongs to the cytochrome P450 family.</text>
</comment>
<evidence type="ECO:0000256" key="2">
    <source>
        <dbReference type="ARBA" id="ARBA00003690"/>
    </source>
</evidence>
<dbReference type="GO" id="GO:0005789">
    <property type="term" value="C:endoplasmic reticulum membrane"/>
    <property type="evidence" value="ECO:0007669"/>
    <property type="project" value="UniProtKB-SubCell"/>
</dbReference>
<comment type="subcellular location">
    <subcellularLocation>
        <location evidence="4">Endoplasmic reticulum membrane</location>
        <topology evidence="4">Peripheral membrane protein</topology>
    </subcellularLocation>
    <subcellularLocation>
        <location evidence="3">Microsome membrane</location>
        <topology evidence="3">Peripheral membrane protein</topology>
    </subcellularLocation>
</comment>
<evidence type="ECO:0000313" key="17">
    <source>
        <dbReference type="Proteomes" id="UP000008820"/>
    </source>
</evidence>
<dbReference type="PANTHER" id="PTHR24292:SF54">
    <property type="entry name" value="CYP9F3-RELATED"/>
    <property type="match status" value="1"/>
</dbReference>
<dbReference type="InterPro" id="IPR036396">
    <property type="entry name" value="Cyt_P450_sf"/>
</dbReference>
<evidence type="ECO:0000256" key="12">
    <source>
        <dbReference type="ARBA" id="ARBA00023033"/>
    </source>
</evidence>
<evidence type="ECO:0000256" key="7">
    <source>
        <dbReference type="ARBA" id="ARBA00022723"/>
    </source>
</evidence>
<feature type="binding site" description="axial binding residue" evidence="14">
    <location>
        <position position="528"/>
    </location>
    <ligand>
        <name>heme</name>
        <dbReference type="ChEBI" id="CHEBI:30413"/>
    </ligand>
    <ligandPart>
        <name>Fe</name>
        <dbReference type="ChEBI" id="CHEBI:18248"/>
    </ligandPart>
</feature>
<reference evidence="16" key="2">
    <citation type="submission" date="2020-08" db="UniProtKB">
        <authorList>
            <consortium name="EnsemblMetazoa"/>
        </authorList>
    </citation>
    <scope>IDENTIFICATION</scope>
    <source>
        <strain evidence="16">LVP_AGWG</strain>
    </source>
</reference>
<evidence type="ECO:0000256" key="14">
    <source>
        <dbReference type="PIRSR" id="PIRSR602401-1"/>
    </source>
</evidence>
<dbReference type="Pfam" id="PF00067">
    <property type="entry name" value="p450"/>
    <property type="match status" value="1"/>
</dbReference>
<proteinExistence type="inferred from homology"/>
<evidence type="ECO:0000256" key="4">
    <source>
        <dbReference type="ARBA" id="ARBA00004406"/>
    </source>
</evidence>
<evidence type="ECO:0008006" key="18">
    <source>
        <dbReference type="Google" id="ProtNLM"/>
    </source>
</evidence>
<dbReference type="OrthoDB" id="2789670at2759"/>
<keyword evidence="12 15" id="KW-0503">Monooxygenase</keyword>